<proteinExistence type="predicted"/>
<dbReference type="EMBL" id="LAZR01000354">
    <property type="protein sequence ID" value="KKN72812.1"/>
    <property type="molecule type" value="Genomic_DNA"/>
</dbReference>
<organism evidence="1">
    <name type="scientific">marine sediment metagenome</name>
    <dbReference type="NCBI Taxonomy" id="412755"/>
    <lineage>
        <taxon>unclassified sequences</taxon>
        <taxon>metagenomes</taxon>
        <taxon>ecological metagenomes</taxon>
    </lineage>
</organism>
<evidence type="ECO:0000313" key="1">
    <source>
        <dbReference type="EMBL" id="KKN72812.1"/>
    </source>
</evidence>
<sequence length="70" mass="8565">MDKQCYDNFFLGEEFEGNRVFWCELKGGHKGKHKQSGKEYNWEKDHTIVDWEMGWQSKKNAYHYKPLDYK</sequence>
<reference evidence="1" key="1">
    <citation type="journal article" date="2015" name="Nature">
        <title>Complex archaea that bridge the gap between prokaryotes and eukaryotes.</title>
        <authorList>
            <person name="Spang A."/>
            <person name="Saw J.H."/>
            <person name="Jorgensen S.L."/>
            <person name="Zaremba-Niedzwiedzka K."/>
            <person name="Martijn J."/>
            <person name="Lind A.E."/>
            <person name="van Eijk R."/>
            <person name="Schleper C."/>
            <person name="Guy L."/>
            <person name="Ettema T.J."/>
        </authorList>
    </citation>
    <scope>NUCLEOTIDE SEQUENCE</scope>
</reference>
<accession>A0A0F9TD76</accession>
<dbReference type="AlphaFoldDB" id="A0A0F9TD76"/>
<protein>
    <submittedName>
        <fullName evidence="1">Uncharacterized protein</fullName>
    </submittedName>
</protein>
<gene>
    <name evidence="1" type="ORF">LCGC14_0406670</name>
</gene>
<name>A0A0F9TD76_9ZZZZ</name>
<comment type="caution">
    <text evidence="1">The sequence shown here is derived from an EMBL/GenBank/DDBJ whole genome shotgun (WGS) entry which is preliminary data.</text>
</comment>